<sequence length="851" mass="99502">MKPSKKTRPLRLSHTYYKDADVDHALAQQLRVYHYLLPKEQYKWREWQSHLDDVLGSTKITYLMRSYQGDFGLFVAIEDDTPPPQIMGNEQHLLQCQEVKFTQEVYPIWVRLIFRLSLAKDAEKAFYSLGRPLLITEHWRTDGGKKAGIHALALDCRTQQVRHHSSNNLPIDHDTQTEVALFYENIPLRNINNPETDAKEGIYWIYSGKKTLTRCPLNSWNRKLGPLFKEIPKNANRRMTRPFIDLKNSETCNNSWPALLLPIQQKFIEKARYYGFTLMPKTLNLQPLKTKTKYRTNTSKKSLFHSILNFPEINLLDHRYDQSIPFADIKVLLQSLLQKSNIKTALNIIDTAEITDTQNPRTELPTLIILDQRPNVEFDRYRDADAFKHHHATQHLNINPYDLGMVEGADQEITRDGAPFFTEVTLERTTFIKPDPSYYQYHFTATENDISEAKMSAVLKNLQRNLEICLKELSIKALLLNQNLDIPSVLPEEATLLTENLALITEGYLFTAKNNRPVMIPLQAELENPFIQHIDEILQRFDLTYDALLPLIFEKWPYSYRPEVVMQGFGAQNERLNSFLRRITLVFHSNEMGKITIMMQDPQYDRPHILLEDIDKISQFLANQQVKKSASLWYINDHMNKEIPTLLNDMLTRKVSPISQSLYDRFQQLLPHIIQSWNQVTQDRFEKGDQPIGFNQLKQEVMKLVLEIENNQRREHKKTILKKFSSDIYGLWHSICSPLFEINFEDVRSKFLKDIPGITKLWHDPEQGYYIVGTLAPMKLTIDRQPSIRQWHALTDDNTLDTNLLTDLVDVDWVRLNQLAGNPCPALLVRRWKELQPKGQEYNNCLFTEQD</sequence>
<proteinExistence type="predicted"/>
<dbReference type="Proteomes" id="UP000823934">
    <property type="component" value="Unassembled WGS sequence"/>
</dbReference>
<dbReference type="EMBL" id="DXHP01000122">
    <property type="protein sequence ID" value="HIW06762.1"/>
    <property type="molecule type" value="Genomic_DNA"/>
</dbReference>
<evidence type="ECO:0000313" key="1">
    <source>
        <dbReference type="EMBL" id="HIW06762.1"/>
    </source>
</evidence>
<reference evidence="1" key="1">
    <citation type="journal article" date="2021" name="PeerJ">
        <title>Extensive microbial diversity within the chicken gut microbiome revealed by metagenomics and culture.</title>
        <authorList>
            <person name="Gilroy R."/>
            <person name="Ravi A."/>
            <person name="Getino M."/>
            <person name="Pursley I."/>
            <person name="Horton D.L."/>
            <person name="Alikhan N.F."/>
            <person name="Baker D."/>
            <person name="Gharbi K."/>
            <person name="Hall N."/>
            <person name="Watson M."/>
            <person name="Adriaenssens E.M."/>
            <person name="Foster-Nyarko E."/>
            <person name="Jarju S."/>
            <person name="Secka A."/>
            <person name="Antonio M."/>
            <person name="Oren A."/>
            <person name="Chaudhuri R.R."/>
            <person name="La Ragione R."/>
            <person name="Hildebrand F."/>
            <person name="Pallen M.J."/>
        </authorList>
    </citation>
    <scope>NUCLEOTIDE SEQUENCE</scope>
    <source>
        <strain evidence="1">CHK160-9182</strain>
    </source>
</reference>
<evidence type="ECO:0000313" key="2">
    <source>
        <dbReference type="Proteomes" id="UP000823934"/>
    </source>
</evidence>
<gene>
    <name evidence="1" type="ORF">H9889_05490</name>
</gene>
<protein>
    <submittedName>
        <fullName evidence="1">Uncharacterized protein</fullName>
    </submittedName>
</protein>
<comment type="caution">
    <text evidence="1">The sequence shown here is derived from an EMBL/GenBank/DDBJ whole genome shotgun (WGS) entry which is preliminary data.</text>
</comment>
<dbReference type="AlphaFoldDB" id="A0A9D1Q6Y6"/>
<organism evidence="1 2">
    <name type="scientific">Candidatus Ignatzschineria merdigallinarum</name>
    <dbReference type="NCBI Taxonomy" id="2838621"/>
    <lineage>
        <taxon>Bacteria</taxon>
        <taxon>Pseudomonadati</taxon>
        <taxon>Pseudomonadota</taxon>
        <taxon>Gammaproteobacteria</taxon>
        <taxon>Cardiobacteriales</taxon>
        <taxon>Ignatzschineriaceae</taxon>
        <taxon>Ignatzschineria</taxon>
    </lineage>
</organism>
<accession>A0A9D1Q6Y6</accession>
<reference evidence="1" key="2">
    <citation type="submission" date="2021-04" db="EMBL/GenBank/DDBJ databases">
        <authorList>
            <person name="Gilroy R."/>
        </authorList>
    </citation>
    <scope>NUCLEOTIDE SEQUENCE</scope>
    <source>
        <strain evidence="1">CHK160-9182</strain>
    </source>
</reference>
<name>A0A9D1Q6Y6_9GAMM</name>